<proteinExistence type="predicted"/>
<reference evidence="1" key="1">
    <citation type="submission" date="2022-07" db="EMBL/GenBank/DDBJ databases">
        <authorList>
            <person name="Macas J."/>
            <person name="Novak P."/>
            <person name="Neumann P."/>
        </authorList>
    </citation>
    <scope>NUCLEOTIDE SEQUENCE</scope>
</reference>
<gene>
    <name evidence="1" type="ORF">CEPIT_LOCUS39311</name>
</gene>
<evidence type="ECO:0000313" key="1">
    <source>
        <dbReference type="EMBL" id="CAH9141673.1"/>
    </source>
</evidence>
<name>A0AAV0G1R7_9ASTE</name>
<organism evidence="1 2">
    <name type="scientific">Cuscuta epithymum</name>
    <dbReference type="NCBI Taxonomy" id="186058"/>
    <lineage>
        <taxon>Eukaryota</taxon>
        <taxon>Viridiplantae</taxon>
        <taxon>Streptophyta</taxon>
        <taxon>Embryophyta</taxon>
        <taxon>Tracheophyta</taxon>
        <taxon>Spermatophyta</taxon>
        <taxon>Magnoliopsida</taxon>
        <taxon>eudicotyledons</taxon>
        <taxon>Gunneridae</taxon>
        <taxon>Pentapetalae</taxon>
        <taxon>asterids</taxon>
        <taxon>lamiids</taxon>
        <taxon>Solanales</taxon>
        <taxon>Convolvulaceae</taxon>
        <taxon>Cuscuteae</taxon>
        <taxon>Cuscuta</taxon>
        <taxon>Cuscuta subgen. Cuscuta</taxon>
    </lineage>
</organism>
<keyword evidence="2" id="KW-1185">Reference proteome</keyword>
<comment type="caution">
    <text evidence="1">The sequence shown here is derived from an EMBL/GenBank/DDBJ whole genome shotgun (WGS) entry which is preliminary data.</text>
</comment>
<sequence>MTDFKAWQVRKALCMKIPLVIAAIMTVSAIAVVASARKDIPSFSPSPQNNEHRQGNVEELPLRQMEEDYYGAWDPAPFFGGSYPAPVPHGIMGRTRRRKFIVVPRPPPS</sequence>
<dbReference type="EMBL" id="CAMAPF010001032">
    <property type="protein sequence ID" value="CAH9141673.1"/>
    <property type="molecule type" value="Genomic_DNA"/>
</dbReference>
<dbReference type="Proteomes" id="UP001152523">
    <property type="component" value="Unassembled WGS sequence"/>
</dbReference>
<accession>A0AAV0G1R7</accession>
<dbReference type="AlphaFoldDB" id="A0AAV0G1R7"/>
<evidence type="ECO:0000313" key="2">
    <source>
        <dbReference type="Proteomes" id="UP001152523"/>
    </source>
</evidence>
<protein>
    <submittedName>
        <fullName evidence="1">Uncharacterized protein</fullName>
    </submittedName>
</protein>